<gene>
    <name evidence="3" type="ORF">GCM10017635_32050</name>
</gene>
<accession>A0AAD3RUK0</accession>
<dbReference type="InterPro" id="IPR036291">
    <property type="entry name" value="NAD(P)-bd_dom_sf"/>
</dbReference>
<dbReference type="PRINTS" id="PR00080">
    <property type="entry name" value="SDRFAMILY"/>
</dbReference>
<keyword evidence="2" id="KW-0560">Oxidoreductase</keyword>
<dbReference type="RefSeq" id="WP_271180203.1">
    <property type="nucleotide sequence ID" value="NZ_BSFH01000094.1"/>
</dbReference>
<protein>
    <submittedName>
        <fullName evidence="3">Oxidoreductase</fullName>
    </submittedName>
</protein>
<dbReference type="EMBL" id="BSFH01000094">
    <property type="protein sequence ID" value="GLK65728.1"/>
    <property type="molecule type" value="Genomic_DNA"/>
</dbReference>
<dbReference type="Pfam" id="PF13561">
    <property type="entry name" value="adh_short_C2"/>
    <property type="match status" value="1"/>
</dbReference>
<reference evidence="3" key="2">
    <citation type="submission" date="2023-01" db="EMBL/GenBank/DDBJ databases">
        <authorList>
            <person name="Sun Q."/>
            <person name="Evtushenko L."/>
        </authorList>
    </citation>
    <scope>NUCLEOTIDE SEQUENCE</scope>
    <source>
        <strain evidence="3">VKM B-2222</strain>
    </source>
</reference>
<evidence type="ECO:0000256" key="1">
    <source>
        <dbReference type="ARBA" id="ARBA00006484"/>
    </source>
</evidence>
<dbReference type="Proteomes" id="UP001143349">
    <property type="component" value="Unassembled WGS sequence"/>
</dbReference>
<dbReference type="PROSITE" id="PS00061">
    <property type="entry name" value="ADH_SHORT"/>
    <property type="match status" value="1"/>
</dbReference>
<evidence type="ECO:0000256" key="2">
    <source>
        <dbReference type="ARBA" id="ARBA00023002"/>
    </source>
</evidence>
<organism evidence="3 4">
    <name type="scientific">Paracoccus kondratievae</name>
    <dbReference type="NCBI Taxonomy" id="135740"/>
    <lineage>
        <taxon>Bacteria</taxon>
        <taxon>Pseudomonadati</taxon>
        <taxon>Pseudomonadota</taxon>
        <taxon>Alphaproteobacteria</taxon>
        <taxon>Rhodobacterales</taxon>
        <taxon>Paracoccaceae</taxon>
        <taxon>Paracoccus</taxon>
    </lineage>
</organism>
<dbReference type="PRINTS" id="PR00081">
    <property type="entry name" value="GDHRDH"/>
</dbReference>
<dbReference type="InterPro" id="IPR002347">
    <property type="entry name" value="SDR_fam"/>
</dbReference>
<name>A0AAD3RUK0_9RHOB</name>
<proteinExistence type="inferred from homology"/>
<evidence type="ECO:0000313" key="4">
    <source>
        <dbReference type="Proteomes" id="UP001143349"/>
    </source>
</evidence>
<dbReference type="GO" id="GO:0016616">
    <property type="term" value="F:oxidoreductase activity, acting on the CH-OH group of donors, NAD or NADP as acceptor"/>
    <property type="evidence" value="ECO:0007669"/>
    <property type="project" value="TreeGrafter"/>
</dbReference>
<comment type="caution">
    <text evidence="3">The sequence shown here is derived from an EMBL/GenBank/DDBJ whole genome shotgun (WGS) entry which is preliminary data.</text>
</comment>
<reference evidence="3" key="1">
    <citation type="journal article" date="2014" name="Int. J. Syst. Evol. Microbiol.">
        <title>Complete genome sequence of Corynebacterium casei LMG S-19264T (=DSM 44701T), isolated from a smear-ripened cheese.</title>
        <authorList>
            <consortium name="US DOE Joint Genome Institute (JGI-PGF)"/>
            <person name="Walter F."/>
            <person name="Albersmeier A."/>
            <person name="Kalinowski J."/>
            <person name="Ruckert C."/>
        </authorList>
    </citation>
    <scope>NUCLEOTIDE SEQUENCE</scope>
    <source>
        <strain evidence="3">VKM B-2222</strain>
    </source>
</reference>
<dbReference type="PANTHER" id="PTHR42760:SF115">
    <property type="entry name" value="3-OXOACYL-[ACYL-CARRIER-PROTEIN] REDUCTASE FABG"/>
    <property type="match status" value="1"/>
</dbReference>
<evidence type="ECO:0000313" key="3">
    <source>
        <dbReference type="EMBL" id="GLK65728.1"/>
    </source>
</evidence>
<dbReference type="PANTHER" id="PTHR42760">
    <property type="entry name" value="SHORT-CHAIN DEHYDROGENASES/REDUCTASES FAMILY MEMBER"/>
    <property type="match status" value="1"/>
</dbReference>
<sequence length="248" mass="26118">MGYQEVFGTTFAGKTVLLSGGTGGIGLALAKGFADCGATVIATGGSEKRLAGAQAQARPNLSFERLDVRDHDAVRARFEKLGELVDVLVNCQGVARPGDEWDEETFLAVMDINLNSAMRLARAAYPGLKARRGNIINVASMLSYLADPTVPSYTASKTGIVGLTRALAHQWGADGIRVNAIAPGYHKTEMTKPLWSEPEAADRIAQRAAAKRWGTVEDLVGPTLFLASDAAGFVTGAVLPVDGGYHTG</sequence>
<keyword evidence="4" id="KW-1185">Reference proteome</keyword>
<dbReference type="SUPFAM" id="SSF51735">
    <property type="entry name" value="NAD(P)-binding Rossmann-fold domains"/>
    <property type="match status" value="1"/>
</dbReference>
<dbReference type="AlphaFoldDB" id="A0AAD3RUK0"/>
<dbReference type="FunFam" id="3.40.50.720:FF:000084">
    <property type="entry name" value="Short-chain dehydrogenase reductase"/>
    <property type="match status" value="1"/>
</dbReference>
<dbReference type="InterPro" id="IPR020904">
    <property type="entry name" value="Sc_DH/Rdtase_CS"/>
</dbReference>
<dbReference type="Gene3D" id="3.40.50.720">
    <property type="entry name" value="NAD(P)-binding Rossmann-like Domain"/>
    <property type="match status" value="1"/>
</dbReference>
<comment type="similarity">
    <text evidence="1">Belongs to the short-chain dehydrogenases/reductases (SDR) family.</text>
</comment>